<organism evidence="1 2">
    <name type="scientific">Araneus ventricosus</name>
    <name type="common">Orbweaver spider</name>
    <name type="synonym">Epeira ventricosa</name>
    <dbReference type="NCBI Taxonomy" id="182803"/>
    <lineage>
        <taxon>Eukaryota</taxon>
        <taxon>Metazoa</taxon>
        <taxon>Ecdysozoa</taxon>
        <taxon>Arthropoda</taxon>
        <taxon>Chelicerata</taxon>
        <taxon>Arachnida</taxon>
        <taxon>Araneae</taxon>
        <taxon>Araneomorphae</taxon>
        <taxon>Entelegynae</taxon>
        <taxon>Araneoidea</taxon>
        <taxon>Araneidae</taxon>
        <taxon>Araneus</taxon>
    </lineage>
</organism>
<evidence type="ECO:0000313" key="2">
    <source>
        <dbReference type="Proteomes" id="UP000499080"/>
    </source>
</evidence>
<gene>
    <name evidence="1" type="ORF">AVEN_162756_1</name>
</gene>
<protein>
    <submittedName>
        <fullName evidence="1">Uncharacterized protein</fullName>
    </submittedName>
</protein>
<reference evidence="1 2" key="1">
    <citation type="journal article" date="2019" name="Sci. Rep.">
        <title>Orb-weaving spider Araneus ventricosus genome elucidates the spidroin gene catalogue.</title>
        <authorList>
            <person name="Kono N."/>
            <person name="Nakamura H."/>
            <person name="Ohtoshi R."/>
            <person name="Moran D.A.P."/>
            <person name="Shinohara A."/>
            <person name="Yoshida Y."/>
            <person name="Fujiwara M."/>
            <person name="Mori M."/>
            <person name="Tomita M."/>
            <person name="Arakawa K."/>
        </authorList>
    </citation>
    <scope>NUCLEOTIDE SEQUENCE [LARGE SCALE GENOMIC DNA]</scope>
</reference>
<dbReference type="AlphaFoldDB" id="A0A4Y2VUQ2"/>
<name>A0A4Y2VUQ2_ARAVE</name>
<sequence>MNVKFSANRFRGVFDHTLKCVFNDFGVVQGQRRNTCETLRGLIKLAAFADQLFARDINNLCLCLQLGELAVVETEGFCQRFILHCISKIGVVSGRRPLMTKQDVISFHMIYKMWKPSQSIGLGDSVRRFPIENAQWRNSFSISFENGGWLVQSTMHNKY</sequence>
<proteinExistence type="predicted"/>
<keyword evidence="2" id="KW-1185">Reference proteome</keyword>
<dbReference type="EMBL" id="BGPR01050999">
    <property type="protein sequence ID" value="GBO27974.1"/>
    <property type="molecule type" value="Genomic_DNA"/>
</dbReference>
<dbReference type="Proteomes" id="UP000499080">
    <property type="component" value="Unassembled WGS sequence"/>
</dbReference>
<evidence type="ECO:0000313" key="1">
    <source>
        <dbReference type="EMBL" id="GBO27974.1"/>
    </source>
</evidence>
<accession>A0A4Y2VUQ2</accession>
<comment type="caution">
    <text evidence="1">The sequence shown here is derived from an EMBL/GenBank/DDBJ whole genome shotgun (WGS) entry which is preliminary data.</text>
</comment>